<gene>
    <name evidence="1" type="ordered locus">Cst_c23150</name>
</gene>
<dbReference type="PANTHER" id="PTHR36848:SF2">
    <property type="entry name" value="SECRETED PROTEIN"/>
    <property type="match status" value="1"/>
</dbReference>
<dbReference type="KEGG" id="css:Cst_c23150"/>
<dbReference type="eggNOG" id="COG3250">
    <property type="taxonomic scope" value="Bacteria"/>
</dbReference>
<dbReference type="InterPro" id="IPR053161">
    <property type="entry name" value="Ulvan_degrading_GH"/>
</dbReference>
<dbReference type="PATRIC" id="fig|1121335.3.peg.2324"/>
<dbReference type="Gene3D" id="2.60.120.260">
    <property type="entry name" value="Galactose-binding domain-like"/>
    <property type="match status" value="1"/>
</dbReference>
<dbReference type="EMBL" id="CP004044">
    <property type="protein sequence ID" value="AGC69275.1"/>
    <property type="molecule type" value="Genomic_DNA"/>
</dbReference>
<dbReference type="PANTHER" id="PTHR36848">
    <property type="entry name" value="DNA-BINDING PROTEIN (PUTATIVE SECRETED PROTEIN)-RELATED"/>
    <property type="match status" value="1"/>
</dbReference>
<reference evidence="1 2" key="1">
    <citation type="journal article" date="2013" name="Genome Announc.">
        <title>Complete genome sequence of Clostridium stercorarium subsp. stercorarium strain DSM 8532, a thermophilic degrader of plant cell wall fibers.</title>
        <authorList>
            <person name="Poehlein A."/>
            <person name="Zverlov V.V."/>
            <person name="Daniel R."/>
            <person name="Schwarz W.H."/>
            <person name="Liebl W."/>
        </authorList>
    </citation>
    <scope>NUCLEOTIDE SEQUENCE [LARGE SCALE GENOMIC DNA]</scope>
    <source>
        <strain evidence="2">ATCC 35414 / DSM 8532 / NCIMB 11754</strain>
    </source>
</reference>
<protein>
    <submittedName>
        <fullName evidence="1">Uncharacterized protein</fullName>
    </submittedName>
</protein>
<name>L7VM36_THES1</name>
<keyword evidence="2" id="KW-1185">Reference proteome</keyword>
<organism evidence="1 2">
    <name type="scientific">Thermoclostridium stercorarium (strain ATCC 35414 / DSM 8532 / NCIMB 11754)</name>
    <name type="common">Clostridium stercorarium</name>
    <dbReference type="NCBI Taxonomy" id="1121335"/>
    <lineage>
        <taxon>Bacteria</taxon>
        <taxon>Bacillati</taxon>
        <taxon>Bacillota</taxon>
        <taxon>Clostridia</taxon>
        <taxon>Eubacteriales</taxon>
        <taxon>Oscillospiraceae</taxon>
        <taxon>Thermoclostridium</taxon>
    </lineage>
</organism>
<proteinExistence type="predicted"/>
<dbReference type="Proteomes" id="UP000011220">
    <property type="component" value="Chromosome"/>
</dbReference>
<dbReference type="NCBIfam" id="NF045579">
    <property type="entry name" value="rhamnoside_JR"/>
    <property type="match status" value="1"/>
</dbReference>
<dbReference type="Pfam" id="PF17132">
    <property type="entry name" value="Glyco_hydro_106"/>
    <property type="match status" value="1"/>
</dbReference>
<sequence>MRNWSFTDKFSWFGNKKNKGQVMCMIKALKEKFLHPDDEFTPIPFWFWNDSLNEEEIRRQIHDFREKGVMGFVIHPRIGIPKNIEYLSDRFMQLVRFAVAEAARLGMKVVLYDEGMYPSGSAHGLVVKKNPEYASKGLSMTEYPLDDIDEIEFPIPNNERIVSILAVEKKSADSFVYESTKKLHAENGKVRFKVPKDGKWSLVVFTLCFSGGTIRGIHFGEDDGEPFAPPSADLLNPDAVAAFIEITHERYYQVLKKYFGNTVIAMFTDEPCILGRNHRKGLIPWTDDFLECFISAGNEETSLPALWWECGGKTEEIRRNYSNAVNLRLEWSYYRQISEWCEKHGIALTGHPEKSDEIGLLKYFHIPGQDIVWRWVAPENNRGIEGEHSTMAKCSSDSARHRGRRRNSNECFGCCGPEGIHWAFSMDDMKWYMDWMFVRGVNLLYPHAFFYSIEGERRFGERPPDVGPNNVWWKYYNFVSDYIKRMCFIMTDSVNQTNVCILCGSSGLPWKAAKHLYRNQMEFNYLETELLLSEKCKIEGGRIKIEKQEYTVAVIEEPDILSDEVKDRLSVFIRQGGKVVVYNDGANKDNLLGFESVSSPEEFIEFIKEHGGYDYSFEPRHPDLRVSHVVKGGCHLYVLTNEGENTINTVLRTRITGRAELWDAWRGAVTEIDPIACGENDMSIEISLPRRESLVVCIDRSEKAVPGVKGFARKVQKQELQLCWSIFDNQRLIKERENSLVSWTEWPGMDAFTGTLIYETSFIQSEKGNCRYLLDLGEVHEIVRLYINGHDAGVRMWKPYVFDITRWMKSGVNTVRAEVTNSMANKISGAKLKSGLIGPVCLVKVYETN</sequence>
<accession>L7VM36</accession>
<evidence type="ECO:0000313" key="1">
    <source>
        <dbReference type="EMBL" id="AGC69275.1"/>
    </source>
</evidence>
<dbReference type="AlphaFoldDB" id="L7VM36"/>
<evidence type="ECO:0000313" key="2">
    <source>
        <dbReference type="Proteomes" id="UP000011220"/>
    </source>
</evidence>
<dbReference type="SUPFAM" id="SSF49785">
    <property type="entry name" value="Galactose-binding domain-like"/>
    <property type="match status" value="1"/>
</dbReference>
<dbReference type="STRING" id="1121335.Cst_c23150"/>
<dbReference type="InterPro" id="IPR008979">
    <property type="entry name" value="Galactose-bd-like_sf"/>
</dbReference>